<accession>A0ABT6N208</accession>
<comment type="similarity">
    <text evidence="1">Belongs to the LysR transcriptional regulatory family.</text>
</comment>
<evidence type="ECO:0000256" key="4">
    <source>
        <dbReference type="ARBA" id="ARBA00023163"/>
    </source>
</evidence>
<dbReference type="SUPFAM" id="SSF53850">
    <property type="entry name" value="Periplasmic binding protein-like II"/>
    <property type="match status" value="1"/>
</dbReference>
<name>A0ABT6N208_9SPHN</name>
<keyword evidence="4" id="KW-0804">Transcription</keyword>
<feature type="domain" description="HTH lysR-type" evidence="5">
    <location>
        <begin position="14"/>
        <end position="71"/>
    </location>
</feature>
<dbReference type="PROSITE" id="PS50931">
    <property type="entry name" value="HTH_LYSR"/>
    <property type="match status" value="1"/>
</dbReference>
<dbReference type="Proteomes" id="UP001160625">
    <property type="component" value="Unassembled WGS sequence"/>
</dbReference>
<evidence type="ECO:0000256" key="1">
    <source>
        <dbReference type="ARBA" id="ARBA00009437"/>
    </source>
</evidence>
<dbReference type="Gene3D" id="1.10.10.10">
    <property type="entry name" value="Winged helix-like DNA-binding domain superfamily/Winged helix DNA-binding domain"/>
    <property type="match status" value="2"/>
</dbReference>
<keyword evidence="2" id="KW-0805">Transcription regulation</keyword>
<dbReference type="Gene3D" id="3.40.190.290">
    <property type="match status" value="1"/>
</dbReference>
<evidence type="ECO:0000259" key="5">
    <source>
        <dbReference type="PROSITE" id="PS50931"/>
    </source>
</evidence>
<dbReference type="Pfam" id="PF00126">
    <property type="entry name" value="HTH_1"/>
    <property type="match status" value="2"/>
</dbReference>
<sequence length="415" mass="45552">MSDVQEEQDGSEAISFRQLRLFESIGRLGSVRKASEECNLSQPAVTQALAKLEQRVGAALVERRASGSYLNDAGEIFLQRTQRFFEQTEHALMELGVAGGAAGAKVIANRLSRSQIRCLIAIVDELSFPKAADSLGLSYASLQRAARDLEGNLRKPLFHRTAMGMMVGPPGSEFGRRMKLALQEIEWGIREIEAVQGGFSSELSIGGMPFGGSILLASSLDDFVRVYPNVNVRVTIENAPSMHRSLRCGEVDLVVGLLPETPQDDLCCEPFARTPYSIVGRPHHPLLRKGKVTTENLRAYDWVIGAQGSSRRACFDKLFAGQSKPRAPITTCAPSGLRNLVGGSDRLTLMTSYELDQESGGLVEIPFEAIDLIPTIGITMRKDWLPTKMHRDFIEIVRRQTLTGTRVPALRKVVG</sequence>
<dbReference type="PANTHER" id="PTHR30419:SF8">
    <property type="entry name" value="NITROGEN ASSIMILATION TRANSCRIPTIONAL ACTIVATOR-RELATED"/>
    <property type="match status" value="1"/>
</dbReference>
<dbReference type="PANTHER" id="PTHR30419">
    <property type="entry name" value="HTH-TYPE TRANSCRIPTIONAL REGULATOR YBHD"/>
    <property type="match status" value="1"/>
</dbReference>
<protein>
    <submittedName>
        <fullName evidence="6">LysR family transcriptional regulator</fullName>
    </submittedName>
</protein>
<comment type="caution">
    <text evidence="6">The sequence shown here is derived from an EMBL/GenBank/DDBJ whole genome shotgun (WGS) entry which is preliminary data.</text>
</comment>
<dbReference type="InterPro" id="IPR036388">
    <property type="entry name" value="WH-like_DNA-bd_sf"/>
</dbReference>
<keyword evidence="7" id="KW-1185">Reference proteome</keyword>
<evidence type="ECO:0000313" key="6">
    <source>
        <dbReference type="EMBL" id="MDH7639314.1"/>
    </source>
</evidence>
<gene>
    <name evidence="6" type="ORF">QGN17_11290</name>
</gene>
<dbReference type="InterPro" id="IPR005119">
    <property type="entry name" value="LysR_subst-bd"/>
</dbReference>
<dbReference type="RefSeq" id="WP_281044589.1">
    <property type="nucleotide sequence ID" value="NZ_JARYGZ010000001.1"/>
</dbReference>
<reference evidence="6" key="1">
    <citation type="submission" date="2023-04" db="EMBL/GenBank/DDBJ databases">
        <title>Sphingomonas sp. MAHUQ-71 isolated from rice field.</title>
        <authorList>
            <person name="Huq M.A."/>
        </authorList>
    </citation>
    <scope>NUCLEOTIDE SEQUENCE</scope>
    <source>
        <strain evidence="6">MAHUQ-71</strain>
    </source>
</reference>
<dbReference type="EMBL" id="JARYGZ010000001">
    <property type="protein sequence ID" value="MDH7639314.1"/>
    <property type="molecule type" value="Genomic_DNA"/>
</dbReference>
<evidence type="ECO:0000256" key="2">
    <source>
        <dbReference type="ARBA" id="ARBA00023015"/>
    </source>
</evidence>
<organism evidence="6 7">
    <name type="scientific">Sphingomonas oryzagri</name>
    <dbReference type="NCBI Taxonomy" id="3042314"/>
    <lineage>
        <taxon>Bacteria</taxon>
        <taxon>Pseudomonadati</taxon>
        <taxon>Pseudomonadota</taxon>
        <taxon>Alphaproteobacteria</taxon>
        <taxon>Sphingomonadales</taxon>
        <taxon>Sphingomonadaceae</taxon>
        <taxon>Sphingomonas</taxon>
    </lineage>
</organism>
<dbReference type="Pfam" id="PF03466">
    <property type="entry name" value="LysR_substrate"/>
    <property type="match status" value="1"/>
</dbReference>
<keyword evidence="3" id="KW-0238">DNA-binding</keyword>
<dbReference type="InterPro" id="IPR000847">
    <property type="entry name" value="LysR_HTH_N"/>
</dbReference>
<evidence type="ECO:0000256" key="3">
    <source>
        <dbReference type="ARBA" id="ARBA00023125"/>
    </source>
</evidence>
<dbReference type="SUPFAM" id="SSF46785">
    <property type="entry name" value="Winged helix' DNA-binding domain"/>
    <property type="match status" value="2"/>
</dbReference>
<dbReference type="InterPro" id="IPR050950">
    <property type="entry name" value="HTH-type_LysR_regulators"/>
</dbReference>
<proteinExistence type="inferred from homology"/>
<dbReference type="PRINTS" id="PR00039">
    <property type="entry name" value="HTHLYSR"/>
</dbReference>
<dbReference type="InterPro" id="IPR036390">
    <property type="entry name" value="WH_DNA-bd_sf"/>
</dbReference>
<evidence type="ECO:0000313" key="7">
    <source>
        <dbReference type="Proteomes" id="UP001160625"/>
    </source>
</evidence>